<dbReference type="PROSITE" id="PS01209">
    <property type="entry name" value="LDLRA_1"/>
    <property type="match status" value="1"/>
</dbReference>
<feature type="disulfide bond" evidence="3">
    <location>
        <begin position="400"/>
        <end position="418"/>
    </location>
</feature>
<dbReference type="Proteomes" id="UP000694941">
    <property type="component" value="Unplaced"/>
</dbReference>
<keyword evidence="5" id="KW-0472">Membrane</keyword>
<dbReference type="SMART" id="SM00042">
    <property type="entry name" value="CUB"/>
    <property type="match status" value="1"/>
</dbReference>
<proteinExistence type="predicted"/>
<feature type="region of interest" description="Disordered" evidence="4">
    <location>
        <begin position="607"/>
        <end position="647"/>
    </location>
</feature>
<dbReference type="RefSeq" id="XP_022241270.1">
    <property type="nucleotide sequence ID" value="XM_022385562.1"/>
</dbReference>
<dbReference type="CDD" id="cd00112">
    <property type="entry name" value="LDLa"/>
    <property type="match status" value="1"/>
</dbReference>
<feature type="compositionally biased region" description="Polar residues" evidence="4">
    <location>
        <begin position="629"/>
        <end position="647"/>
    </location>
</feature>
<keyword evidence="7" id="KW-1185">Reference proteome</keyword>
<keyword evidence="5" id="KW-1133">Transmembrane helix</keyword>
<dbReference type="SMART" id="SM00192">
    <property type="entry name" value="LDLa"/>
    <property type="match status" value="1"/>
</dbReference>
<dbReference type="Pfam" id="PF00431">
    <property type="entry name" value="CUB"/>
    <property type="match status" value="1"/>
</dbReference>
<gene>
    <name evidence="8" type="primary">LOC106459125</name>
</gene>
<feature type="compositionally biased region" description="Basic residues" evidence="4">
    <location>
        <begin position="997"/>
        <end position="1008"/>
    </location>
</feature>
<evidence type="ECO:0000313" key="7">
    <source>
        <dbReference type="Proteomes" id="UP000694941"/>
    </source>
</evidence>
<organism evidence="7 8">
    <name type="scientific">Limulus polyphemus</name>
    <name type="common">Atlantic horseshoe crab</name>
    <dbReference type="NCBI Taxonomy" id="6850"/>
    <lineage>
        <taxon>Eukaryota</taxon>
        <taxon>Metazoa</taxon>
        <taxon>Ecdysozoa</taxon>
        <taxon>Arthropoda</taxon>
        <taxon>Chelicerata</taxon>
        <taxon>Merostomata</taxon>
        <taxon>Xiphosura</taxon>
        <taxon>Limulidae</taxon>
        <taxon>Limulus</taxon>
    </lineage>
</organism>
<dbReference type="InterPro" id="IPR000859">
    <property type="entry name" value="CUB_dom"/>
</dbReference>
<dbReference type="Gene3D" id="2.60.120.290">
    <property type="entry name" value="Spermadhesin, CUB domain"/>
    <property type="match status" value="1"/>
</dbReference>
<dbReference type="PROSITE" id="PS50068">
    <property type="entry name" value="LDLRA_2"/>
    <property type="match status" value="1"/>
</dbReference>
<dbReference type="GeneID" id="106459125"/>
<evidence type="ECO:0000259" key="6">
    <source>
        <dbReference type="PROSITE" id="PS01180"/>
    </source>
</evidence>
<reference evidence="8" key="1">
    <citation type="submission" date="2025-08" db="UniProtKB">
        <authorList>
            <consortium name="RefSeq"/>
        </authorList>
    </citation>
    <scope>IDENTIFICATION</scope>
    <source>
        <tissue evidence="8">Muscle</tissue>
    </source>
</reference>
<feature type="domain" description="CUB" evidence="6">
    <location>
        <begin position="8"/>
        <end position="138"/>
    </location>
</feature>
<dbReference type="SUPFAM" id="SSF49854">
    <property type="entry name" value="Spermadhesin, CUB domain"/>
    <property type="match status" value="1"/>
</dbReference>
<dbReference type="Gene3D" id="4.10.400.10">
    <property type="entry name" value="Low-density Lipoprotein Receptor"/>
    <property type="match status" value="1"/>
</dbReference>
<evidence type="ECO:0000256" key="2">
    <source>
        <dbReference type="ARBA" id="ARBA00023157"/>
    </source>
</evidence>
<dbReference type="InterPro" id="IPR023415">
    <property type="entry name" value="LDLR_class-A_CS"/>
</dbReference>
<dbReference type="InterPro" id="IPR036055">
    <property type="entry name" value="LDL_receptor-like_sf"/>
</dbReference>
<dbReference type="Pfam" id="PF00057">
    <property type="entry name" value="Ldl_recept_a"/>
    <property type="match status" value="1"/>
</dbReference>
<feature type="compositionally biased region" description="Polar residues" evidence="4">
    <location>
        <begin position="928"/>
        <end position="947"/>
    </location>
</feature>
<keyword evidence="5" id="KW-0812">Transmembrane</keyword>
<keyword evidence="2 3" id="KW-1015">Disulfide bond</keyword>
<feature type="region of interest" description="Disordered" evidence="4">
    <location>
        <begin position="978"/>
        <end position="1008"/>
    </location>
</feature>
<evidence type="ECO:0000256" key="4">
    <source>
        <dbReference type="SAM" id="MobiDB-lite"/>
    </source>
</evidence>
<dbReference type="PANTHER" id="PTHR24251">
    <property type="entry name" value="OVOCHYMASE-RELATED"/>
    <property type="match status" value="1"/>
</dbReference>
<feature type="disulfide bond" evidence="3">
    <location>
        <begin position="412"/>
        <end position="427"/>
    </location>
</feature>
<feature type="domain" description="CUB" evidence="6">
    <location>
        <begin position="146"/>
        <end position="254"/>
    </location>
</feature>
<dbReference type="InterPro" id="IPR002172">
    <property type="entry name" value="LDrepeatLR_classA_rpt"/>
</dbReference>
<feature type="region of interest" description="Disordered" evidence="4">
    <location>
        <begin position="928"/>
        <end position="964"/>
    </location>
</feature>
<sequence length="1008" mass="112634">MELWSNLCSSLNGKTYFIDVGETGIIKGGNASSLASSENLEQSAPQRCSVELVTCPSCHIVVSNLSVNIPKCSSVESCRCDYVFIKETAYAKFGQEFCGTTSNQSSTMQYESKTKLITIEVLHSFPSTDSFAVQFKAVKNVYVLKGHHDFYQSNTTGFFESPHFPVDYPRDYSAEYIIRNIENKGYIQLIFTDFQLSYWSYIEVYDSDSTRINVYRGNVFRPPIIISSGPILTLKFQASDGHPSRGFRAKYTFISPPHKDWLTQPSTDCGGIVDDKGGAITMMNMSSSIELQPYDCVWLIRPRNSDTYETHLFIRVAEFEFMGPKSVLVIHQGLTSKSNVLETVTSYRHHKIPRGREYVIPANEGFYVRLKGFFSNKSRLAIVYGTFRYEECYSTGEFQCLDGRCLTHRLRCDAFNHCVDGSDEHSCSGHKGLTSSSDSDWWEILTPNYYFPKHAKISEGGNNTIVLIACLAGIGIFILTTIMILVKLHKKRSDADATRGSLRTISGEIDQSRITSRLIVMSDPPRYDPPPSYEDVLKFYLSPPPTYTSVFGNRLNQERSLREVSGNLFAIDNVAYVSDSPTDQEMETSQVLQVDQTGGCHRSVLTDSLPLPPYSATSERGPEEDTKEISANSISTVEKRTTPSVSLSQGMHNILPDECANISESEFDHLDPCGFGCPENLTSEGQAEWRLGHKYSANSTSTTSIFGIYDVPKPTTKVTTHYRCNCDGDCLCPGSSVSRQIPRLLLDAPSCRCIDKSFYEIIKKDQDEVRPSTSYEIDKNSSLVRGYSAMICAGNSLKQAEDSDQNNLISRRSSSAITASSINNLLVMNLSELTQSQPDLTKIYKEKPSRRNSRSFGHFDFAAILKPNQSRVFSNSKSILSDGYKANDLGKCLTILKSQENHSGTYTLGFQLSPQTTVSLTHKEQSFQKNSRTVSERSGISTLQVLESDSKSSTEKNTSGDATPLLHRIRSRLMLLSTSEDRRKVSPMSLSSSECRHKPHCKLSSKLY</sequence>
<evidence type="ECO:0000256" key="5">
    <source>
        <dbReference type="SAM" id="Phobius"/>
    </source>
</evidence>
<dbReference type="PROSITE" id="PS01180">
    <property type="entry name" value="CUB"/>
    <property type="match status" value="2"/>
</dbReference>
<keyword evidence="1" id="KW-0677">Repeat</keyword>
<feature type="transmembrane region" description="Helical" evidence="5">
    <location>
        <begin position="465"/>
        <end position="486"/>
    </location>
</feature>
<comment type="caution">
    <text evidence="3">Lacks conserved residue(s) required for the propagation of feature annotation.</text>
</comment>
<evidence type="ECO:0000313" key="8">
    <source>
        <dbReference type="RefSeq" id="XP_022241270.1"/>
    </source>
</evidence>
<accession>A0ABM1SCB5</accession>
<evidence type="ECO:0000256" key="3">
    <source>
        <dbReference type="PROSITE-ProRule" id="PRU00124"/>
    </source>
</evidence>
<name>A0ABM1SCB5_LIMPO</name>
<protein>
    <submittedName>
        <fullName evidence="8">Uncharacterized protein LOC106459125</fullName>
    </submittedName>
</protein>
<dbReference type="SUPFAM" id="SSF57424">
    <property type="entry name" value="LDL receptor-like module"/>
    <property type="match status" value="1"/>
</dbReference>
<dbReference type="CDD" id="cd00041">
    <property type="entry name" value="CUB"/>
    <property type="match status" value="1"/>
</dbReference>
<dbReference type="InterPro" id="IPR035914">
    <property type="entry name" value="Sperma_CUB_dom_sf"/>
</dbReference>
<evidence type="ECO:0000256" key="1">
    <source>
        <dbReference type="ARBA" id="ARBA00022737"/>
    </source>
</evidence>